<accession>A0A8C5SG45</accession>
<sequence>MGNSFCQHRNAKFNLTDCFWKFIQYTCILAAEFKYECFIPLNSRIQLTMGCCFFSKFCNLYTNIWSLFACMKVLG</sequence>
<name>A0A8C5SG45_LATLA</name>
<protein>
    <submittedName>
        <fullName evidence="1">Uncharacterized protein</fullName>
    </submittedName>
</protein>
<reference evidence="1" key="2">
    <citation type="submission" date="2025-09" db="UniProtKB">
        <authorList>
            <consortium name="Ensembl"/>
        </authorList>
    </citation>
    <scope>IDENTIFICATION</scope>
</reference>
<evidence type="ECO:0000313" key="1">
    <source>
        <dbReference type="Ensembl" id="ENSLLTP00000018056.1"/>
    </source>
</evidence>
<reference evidence="1" key="1">
    <citation type="submission" date="2025-08" db="UniProtKB">
        <authorList>
            <consortium name="Ensembl"/>
        </authorList>
    </citation>
    <scope>IDENTIFICATION</scope>
</reference>
<organism evidence="1 2">
    <name type="scientific">Laticauda laticaudata</name>
    <name type="common">Blue-ringed sea krait</name>
    <name type="synonym">Blue-lipped sea krait</name>
    <dbReference type="NCBI Taxonomy" id="8630"/>
    <lineage>
        <taxon>Eukaryota</taxon>
        <taxon>Metazoa</taxon>
        <taxon>Chordata</taxon>
        <taxon>Craniata</taxon>
        <taxon>Vertebrata</taxon>
        <taxon>Euteleostomi</taxon>
        <taxon>Lepidosauria</taxon>
        <taxon>Squamata</taxon>
        <taxon>Bifurcata</taxon>
        <taxon>Unidentata</taxon>
        <taxon>Episquamata</taxon>
        <taxon>Toxicofera</taxon>
        <taxon>Serpentes</taxon>
        <taxon>Colubroidea</taxon>
        <taxon>Elapidae</taxon>
        <taxon>Laticaudinae</taxon>
        <taxon>Laticauda</taxon>
    </lineage>
</organism>
<evidence type="ECO:0000313" key="2">
    <source>
        <dbReference type="Proteomes" id="UP000694406"/>
    </source>
</evidence>
<dbReference type="AlphaFoldDB" id="A0A8C5SG45"/>
<keyword evidence="2" id="KW-1185">Reference proteome</keyword>
<dbReference type="Proteomes" id="UP000694406">
    <property type="component" value="Unplaced"/>
</dbReference>
<proteinExistence type="predicted"/>
<dbReference type="Ensembl" id="ENSLLTT00000018733.1">
    <property type="protein sequence ID" value="ENSLLTP00000018056.1"/>
    <property type="gene ID" value="ENSLLTG00000013679.1"/>
</dbReference>